<keyword evidence="3 8" id="KW-0547">Nucleotide-binding</keyword>
<accession>A0AA36CWY6</accession>
<comment type="caution">
    <text evidence="13">The sequence shown here is derived from an EMBL/GenBank/DDBJ whole genome shotgun (WGS) entry which is preliminary data.</text>
</comment>
<evidence type="ECO:0000313" key="14">
    <source>
        <dbReference type="Proteomes" id="UP001177023"/>
    </source>
</evidence>
<keyword evidence="1 9" id="KW-0723">Serine/threonine-protein kinase</keyword>
<reference evidence="13" key="1">
    <citation type="submission" date="2023-06" db="EMBL/GenBank/DDBJ databases">
        <authorList>
            <person name="Delattre M."/>
        </authorList>
    </citation>
    <scope>NUCLEOTIDE SEQUENCE</scope>
    <source>
        <strain evidence="13">AF72</strain>
    </source>
</reference>
<dbReference type="PROSITE" id="PS51285">
    <property type="entry name" value="AGC_KINASE_CTER"/>
    <property type="match status" value="1"/>
</dbReference>
<dbReference type="GO" id="GO:0004691">
    <property type="term" value="F:cAMP-dependent protein kinase activity"/>
    <property type="evidence" value="ECO:0007669"/>
    <property type="project" value="TreeGrafter"/>
</dbReference>
<dbReference type="AlphaFoldDB" id="A0AA36CWY6"/>
<dbReference type="PROSITE" id="PS50011">
    <property type="entry name" value="PROTEIN_KINASE_DOM"/>
    <property type="match status" value="1"/>
</dbReference>
<dbReference type="InterPro" id="IPR000719">
    <property type="entry name" value="Prot_kinase_dom"/>
</dbReference>
<evidence type="ECO:0000259" key="12">
    <source>
        <dbReference type="PROSITE" id="PS51285"/>
    </source>
</evidence>
<feature type="non-terminal residue" evidence="13">
    <location>
        <position position="418"/>
    </location>
</feature>
<evidence type="ECO:0000256" key="7">
    <source>
        <dbReference type="ARBA" id="ARBA00068130"/>
    </source>
</evidence>
<dbReference type="SMART" id="SM00220">
    <property type="entry name" value="S_TKc"/>
    <property type="match status" value="1"/>
</dbReference>
<dbReference type="SUPFAM" id="SSF56112">
    <property type="entry name" value="Protein kinase-like (PK-like)"/>
    <property type="match status" value="1"/>
</dbReference>
<feature type="compositionally biased region" description="Basic and acidic residues" evidence="10">
    <location>
        <begin position="76"/>
        <end position="89"/>
    </location>
</feature>
<comment type="similarity">
    <text evidence="6">Belongs to the protein kinase superfamily. Ser/Thr protein kinase family. cAMP subfamily.</text>
</comment>
<proteinExistence type="inferred from homology"/>
<dbReference type="PANTHER" id="PTHR24353:SF37">
    <property type="entry name" value="CAMP-DEPENDENT PROTEIN KINASE CATALYTIC SUBUNIT PRKX"/>
    <property type="match status" value="1"/>
</dbReference>
<evidence type="ECO:0000259" key="11">
    <source>
        <dbReference type="PROSITE" id="PS50011"/>
    </source>
</evidence>
<dbReference type="GO" id="GO:0005524">
    <property type="term" value="F:ATP binding"/>
    <property type="evidence" value="ECO:0007669"/>
    <property type="project" value="UniProtKB-UniRule"/>
</dbReference>
<feature type="domain" description="Protein kinase" evidence="11">
    <location>
        <begin position="110"/>
        <end position="364"/>
    </location>
</feature>
<dbReference type="GO" id="GO:0009653">
    <property type="term" value="P:anatomical structure morphogenesis"/>
    <property type="evidence" value="ECO:0007669"/>
    <property type="project" value="UniProtKB-ARBA"/>
</dbReference>
<dbReference type="FunFam" id="1.10.510.10:FF:000005">
    <property type="entry name" value="cAMP-dependent protein kinase catalytic subunit alpha"/>
    <property type="match status" value="1"/>
</dbReference>
<evidence type="ECO:0000256" key="9">
    <source>
        <dbReference type="RuleBase" id="RU000304"/>
    </source>
</evidence>
<keyword evidence="14" id="KW-1185">Reference proteome</keyword>
<feature type="compositionally biased region" description="Polar residues" evidence="10">
    <location>
        <begin position="66"/>
        <end position="75"/>
    </location>
</feature>
<dbReference type="FunFam" id="3.30.200.20:FF:000042">
    <property type="entry name" value="Aurora kinase A"/>
    <property type="match status" value="1"/>
</dbReference>
<evidence type="ECO:0000256" key="8">
    <source>
        <dbReference type="PROSITE-ProRule" id="PRU10141"/>
    </source>
</evidence>
<dbReference type="GO" id="GO:0005829">
    <property type="term" value="C:cytosol"/>
    <property type="evidence" value="ECO:0007669"/>
    <property type="project" value="TreeGrafter"/>
</dbReference>
<evidence type="ECO:0000256" key="6">
    <source>
        <dbReference type="ARBA" id="ARBA00061078"/>
    </source>
</evidence>
<dbReference type="PROSITE" id="PS00107">
    <property type="entry name" value="PROTEIN_KINASE_ATP"/>
    <property type="match status" value="1"/>
</dbReference>
<evidence type="ECO:0000256" key="2">
    <source>
        <dbReference type="ARBA" id="ARBA00022679"/>
    </source>
</evidence>
<gene>
    <name evidence="13" type="ORF">MSPICULIGERA_LOCUS14043</name>
</gene>
<dbReference type="GO" id="GO:0005952">
    <property type="term" value="C:cAMP-dependent protein kinase complex"/>
    <property type="evidence" value="ECO:0007669"/>
    <property type="project" value="TreeGrafter"/>
</dbReference>
<keyword evidence="2" id="KW-0808">Transferase</keyword>
<keyword evidence="5 8" id="KW-0067">ATP-binding</keyword>
<evidence type="ECO:0000256" key="4">
    <source>
        <dbReference type="ARBA" id="ARBA00022777"/>
    </source>
</evidence>
<dbReference type="Pfam" id="PF00069">
    <property type="entry name" value="Pkinase"/>
    <property type="match status" value="1"/>
</dbReference>
<dbReference type="PROSITE" id="PS00108">
    <property type="entry name" value="PROTEIN_KINASE_ST"/>
    <property type="match status" value="1"/>
</dbReference>
<dbReference type="InterPro" id="IPR000961">
    <property type="entry name" value="AGC-kinase_C"/>
</dbReference>
<dbReference type="EMBL" id="CATQJA010002640">
    <property type="protein sequence ID" value="CAJ0575736.1"/>
    <property type="molecule type" value="Genomic_DNA"/>
</dbReference>
<dbReference type="Gene3D" id="1.10.510.10">
    <property type="entry name" value="Transferase(Phosphotransferase) domain 1"/>
    <property type="match status" value="1"/>
</dbReference>
<organism evidence="13 14">
    <name type="scientific">Mesorhabditis spiculigera</name>
    <dbReference type="NCBI Taxonomy" id="96644"/>
    <lineage>
        <taxon>Eukaryota</taxon>
        <taxon>Metazoa</taxon>
        <taxon>Ecdysozoa</taxon>
        <taxon>Nematoda</taxon>
        <taxon>Chromadorea</taxon>
        <taxon>Rhabditida</taxon>
        <taxon>Rhabditina</taxon>
        <taxon>Rhabditomorpha</taxon>
        <taxon>Rhabditoidea</taxon>
        <taxon>Rhabditidae</taxon>
        <taxon>Mesorhabditinae</taxon>
        <taxon>Mesorhabditis</taxon>
    </lineage>
</organism>
<name>A0AA36CWY6_9BILA</name>
<dbReference type="PANTHER" id="PTHR24353">
    <property type="entry name" value="CYCLIC NUCLEOTIDE-DEPENDENT PROTEIN KINASE"/>
    <property type="match status" value="1"/>
</dbReference>
<dbReference type="InterPro" id="IPR008271">
    <property type="entry name" value="Ser/Thr_kinase_AS"/>
</dbReference>
<dbReference type="InterPro" id="IPR011009">
    <property type="entry name" value="Kinase-like_dom_sf"/>
</dbReference>
<feature type="domain" description="AGC-kinase C-terminal" evidence="12">
    <location>
        <begin position="365"/>
        <end position="418"/>
    </location>
</feature>
<dbReference type="SMART" id="SM00133">
    <property type="entry name" value="S_TK_X"/>
    <property type="match status" value="1"/>
</dbReference>
<dbReference type="Proteomes" id="UP001177023">
    <property type="component" value="Unassembled WGS sequence"/>
</dbReference>
<evidence type="ECO:0000256" key="3">
    <source>
        <dbReference type="ARBA" id="ARBA00022741"/>
    </source>
</evidence>
<protein>
    <recommendedName>
        <fullName evidence="7">cAMP-dependent protein kinase, catalytic subunit-like</fullName>
    </recommendedName>
</protein>
<dbReference type="Gene3D" id="3.30.200.20">
    <property type="entry name" value="Phosphorylase Kinase, domain 1"/>
    <property type="match status" value="1"/>
</dbReference>
<dbReference type="InterPro" id="IPR017441">
    <property type="entry name" value="Protein_kinase_ATP_BS"/>
</dbReference>
<evidence type="ECO:0000256" key="1">
    <source>
        <dbReference type="ARBA" id="ARBA00022527"/>
    </source>
</evidence>
<evidence type="ECO:0000313" key="13">
    <source>
        <dbReference type="EMBL" id="CAJ0575736.1"/>
    </source>
</evidence>
<sequence>MCSMVEREPEVGLLGDIDAEATLTLIDSNNNKDKMRANQIAAKLNGLSLDTDAIALVYEDDETDSSSEFFTARDGSTSRESSEEPKTSDADSENTSEADLMEYAPMLQDLEAVCTIGTGTFGRVQLTRHRETKKHYALKVLNMHKLVTTRQVEHVHNEKHILNLIQHPFIVNLHATERDERNLYMIMEFVPGGELFSYLRAARRFSLPMATFYAAEITSALSFLHSKNIVYRDLKPENLMLTKEGHIKMADFGFAKELRDRTYTLCGTPEYLAPESVAKKGHNKAVDWWALGILIYEMLVGKPPFVGKCAQQIYAAILEHNLKFPRSFDLVAKDLVRKLLEEDRTRRLGCMKGGAEDVMGHRFFSHINWDDVETMRLTPPIVPTLYHAGDTGNFDSYEENTDPGPVGTKEELKLFENW</sequence>
<evidence type="ECO:0000256" key="5">
    <source>
        <dbReference type="ARBA" id="ARBA00022840"/>
    </source>
</evidence>
<keyword evidence="4" id="KW-0418">Kinase</keyword>
<feature type="binding site" evidence="8">
    <location>
        <position position="139"/>
    </location>
    <ligand>
        <name>ATP</name>
        <dbReference type="ChEBI" id="CHEBI:30616"/>
    </ligand>
</feature>
<feature type="region of interest" description="Disordered" evidence="10">
    <location>
        <begin position="66"/>
        <end position="96"/>
    </location>
</feature>
<evidence type="ECO:0000256" key="10">
    <source>
        <dbReference type="SAM" id="MobiDB-lite"/>
    </source>
</evidence>